<accession>A0A221KBR2</accession>
<name>A0A221KBR2_VITFI</name>
<evidence type="ECO:0000313" key="1">
    <source>
        <dbReference type="EMBL" id="ASM76464.1"/>
    </source>
</evidence>
<dbReference type="OrthoDB" id="7872494at2"/>
<sequence>MKKLLCIIGSQRSGTTALQTALSDTGVFYNFSEIFHTTPNPQINGAFLPWCKTNVIDIQAMSTDAGAVGLAERYLNDLDQLAGERYALIDVKLNSWQVLGPFWRYAHEAPFFMRMLEQRGAAFVFLSRRNLLEQVLSGQIAQHTQKWHDLEIQDLPEAITTNWIEVREQARNILLGERHLYNAFLPSTPVYPVSYEDLFDEQGSVQQPLIQWLAQRFPALEPTQTVKPSINNNQGDKRTLVTNYAEMQTMVDELVAELGRVF</sequence>
<dbReference type="Proteomes" id="UP000199729">
    <property type="component" value="Chromosome"/>
</dbReference>
<gene>
    <name evidence="1" type="ORF">VITFI_CDS0685</name>
</gene>
<dbReference type="AlphaFoldDB" id="A0A221KBR2"/>
<dbReference type="InterPro" id="IPR027417">
    <property type="entry name" value="P-loop_NTPase"/>
</dbReference>
<protein>
    <submittedName>
        <fullName evidence="1">Uncharacterized protein</fullName>
    </submittedName>
</protein>
<reference evidence="1 2" key="1">
    <citation type="submission" date="2017-07" db="EMBL/GenBank/DDBJ databases">
        <title>Complete Genome Sequence of the cosmetic ferment Vitreoscilla filiformis (ATCC15551).</title>
        <authorList>
            <person name="Contreras S."/>
            <person name="Sagory-Zalkind P."/>
            <person name="Blanquart H."/>
            <person name="Iltis A."/>
            <person name="Morand S.C."/>
        </authorList>
    </citation>
    <scope>NUCLEOTIDE SEQUENCE [LARGE SCALE GENOMIC DNA]</scope>
    <source>
        <strain evidence="1 2">ATCC 15551</strain>
    </source>
</reference>
<dbReference type="SUPFAM" id="SSF52540">
    <property type="entry name" value="P-loop containing nucleoside triphosphate hydrolases"/>
    <property type="match status" value="1"/>
</dbReference>
<dbReference type="EMBL" id="CP022423">
    <property type="protein sequence ID" value="ASM76464.1"/>
    <property type="molecule type" value="Genomic_DNA"/>
</dbReference>
<keyword evidence="2" id="KW-1185">Reference proteome</keyword>
<dbReference type="KEGG" id="vff:VITFI_CDS0685"/>
<dbReference type="Gene3D" id="3.40.50.300">
    <property type="entry name" value="P-loop containing nucleotide triphosphate hydrolases"/>
    <property type="match status" value="1"/>
</dbReference>
<proteinExistence type="predicted"/>
<organism evidence="1 2">
    <name type="scientific">Vitreoscilla filiformis</name>
    <dbReference type="NCBI Taxonomy" id="63"/>
    <lineage>
        <taxon>Bacteria</taxon>
        <taxon>Pseudomonadati</taxon>
        <taxon>Pseudomonadota</taxon>
        <taxon>Betaproteobacteria</taxon>
        <taxon>Neisseriales</taxon>
        <taxon>Neisseriaceae</taxon>
        <taxon>Vitreoscilla</taxon>
    </lineage>
</organism>
<dbReference type="RefSeq" id="WP_157725542.1">
    <property type="nucleotide sequence ID" value="NZ_CP022423.1"/>
</dbReference>
<evidence type="ECO:0000313" key="2">
    <source>
        <dbReference type="Proteomes" id="UP000199729"/>
    </source>
</evidence>